<accession>A0ABT2YHX9</accession>
<keyword evidence="4" id="KW-1185">Reference proteome</keyword>
<sequence>MSVDQSYQRPLLLGMVGGGEGAFIGAVHRIAARLDGEFELVAGALSSQPERAAASGAALGLAPERCYADWREMARVEAARPDGIELVAIVTPNHLHAPVARAFLEAGIDVLCDKPLAISVQEGRELAALAQARKRLLAVSYNYSAYPMLRHARELVRAGELGELRLIQVEYAQDWLALPVEKEGQKQASWRCDPALAGPAGALGDIGTHAYQLACFVSGLRAVAVCAELSSFVPGRRLDDNAQLMLRFAGGARGALWASQVASGCENALRLRIYGSKAGLEFEQEQPNRLRLTCLGGSSEWLSRGRVDSAAAIAATRLPPGHPEGYLEAFAQIYREAAEHIRARQQGRSPAPQSLALPQVGDGLAGLLFVDAALRSHRAGGIWSRLEASIEEDVGPMPTHEEMAK</sequence>
<dbReference type="Proteomes" id="UP001209701">
    <property type="component" value="Unassembled WGS sequence"/>
</dbReference>
<dbReference type="InterPro" id="IPR051317">
    <property type="entry name" value="Gfo/Idh/MocA_oxidoreduct"/>
</dbReference>
<feature type="domain" description="Gfo/Idh/MocA-like oxidoreductase N-terminal" evidence="1">
    <location>
        <begin position="14"/>
        <end position="140"/>
    </location>
</feature>
<dbReference type="PANTHER" id="PTHR43708:SF3">
    <property type="entry name" value="OXIDOREDUCTASE"/>
    <property type="match status" value="1"/>
</dbReference>
<organism evidence="3 4">
    <name type="scientific">Roseateles oligotrophus</name>
    <dbReference type="NCBI Taxonomy" id="1769250"/>
    <lineage>
        <taxon>Bacteria</taxon>
        <taxon>Pseudomonadati</taxon>
        <taxon>Pseudomonadota</taxon>
        <taxon>Betaproteobacteria</taxon>
        <taxon>Burkholderiales</taxon>
        <taxon>Sphaerotilaceae</taxon>
        <taxon>Roseateles</taxon>
    </lineage>
</organism>
<dbReference type="InterPro" id="IPR000683">
    <property type="entry name" value="Gfo/Idh/MocA-like_OxRdtase_N"/>
</dbReference>
<dbReference type="Pfam" id="PF01408">
    <property type="entry name" value="GFO_IDH_MocA"/>
    <property type="match status" value="1"/>
</dbReference>
<evidence type="ECO:0000313" key="4">
    <source>
        <dbReference type="Proteomes" id="UP001209701"/>
    </source>
</evidence>
<reference evidence="3 4" key="1">
    <citation type="submission" date="2021-11" db="EMBL/GenBank/DDBJ databases">
        <authorList>
            <person name="Liang Q."/>
            <person name="Mou H."/>
            <person name="Liu Z."/>
        </authorList>
    </citation>
    <scope>NUCLEOTIDE SEQUENCE [LARGE SCALE GENOMIC DNA]</scope>
    <source>
        <strain evidence="3 4">CHU3</strain>
    </source>
</reference>
<dbReference type="Gene3D" id="3.30.360.10">
    <property type="entry name" value="Dihydrodipicolinate Reductase, domain 2"/>
    <property type="match status" value="1"/>
</dbReference>
<dbReference type="Pfam" id="PF22725">
    <property type="entry name" value="GFO_IDH_MocA_C3"/>
    <property type="match status" value="1"/>
</dbReference>
<dbReference type="Gene3D" id="3.40.50.720">
    <property type="entry name" value="NAD(P)-binding Rossmann-like Domain"/>
    <property type="match status" value="1"/>
</dbReference>
<evidence type="ECO:0000259" key="1">
    <source>
        <dbReference type="Pfam" id="PF01408"/>
    </source>
</evidence>
<protein>
    <submittedName>
        <fullName evidence="3">Gfo/Idh/MocA family oxidoreductase</fullName>
    </submittedName>
</protein>
<dbReference type="EMBL" id="JAJIRN010000007">
    <property type="protein sequence ID" value="MCV2369638.1"/>
    <property type="molecule type" value="Genomic_DNA"/>
</dbReference>
<dbReference type="PANTHER" id="PTHR43708">
    <property type="entry name" value="CONSERVED EXPRESSED OXIDOREDUCTASE (EUROFUNG)"/>
    <property type="match status" value="1"/>
</dbReference>
<name>A0ABT2YHX9_9BURK</name>
<evidence type="ECO:0000259" key="2">
    <source>
        <dbReference type="Pfam" id="PF22725"/>
    </source>
</evidence>
<feature type="domain" description="GFO/IDH/MocA-like oxidoreductase" evidence="2">
    <location>
        <begin position="150"/>
        <end position="280"/>
    </location>
</feature>
<dbReference type="RefSeq" id="WP_263572222.1">
    <property type="nucleotide sequence ID" value="NZ_JAJIRN010000007.1"/>
</dbReference>
<comment type="caution">
    <text evidence="3">The sequence shown here is derived from an EMBL/GenBank/DDBJ whole genome shotgun (WGS) entry which is preliminary data.</text>
</comment>
<dbReference type="InterPro" id="IPR055170">
    <property type="entry name" value="GFO_IDH_MocA-like_dom"/>
</dbReference>
<dbReference type="SUPFAM" id="SSF55347">
    <property type="entry name" value="Glyceraldehyde-3-phosphate dehydrogenase-like, C-terminal domain"/>
    <property type="match status" value="1"/>
</dbReference>
<proteinExistence type="predicted"/>
<evidence type="ECO:0000313" key="3">
    <source>
        <dbReference type="EMBL" id="MCV2369638.1"/>
    </source>
</evidence>
<dbReference type="InterPro" id="IPR036291">
    <property type="entry name" value="NAD(P)-bd_dom_sf"/>
</dbReference>
<gene>
    <name evidence="3" type="ORF">LNV07_16280</name>
</gene>
<dbReference type="SUPFAM" id="SSF51735">
    <property type="entry name" value="NAD(P)-binding Rossmann-fold domains"/>
    <property type="match status" value="1"/>
</dbReference>